<name>A0A369JVA5_HYPMA</name>
<dbReference type="Proteomes" id="UP000076154">
    <property type="component" value="Unassembled WGS sequence"/>
</dbReference>
<dbReference type="InParanoid" id="A0A369JVA5"/>
<feature type="region of interest" description="Disordered" evidence="1">
    <location>
        <begin position="1"/>
        <end position="25"/>
    </location>
</feature>
<sequence length="690" mass="75071">MPGANYMGGKRNAAKARSRDATGRIQKGFFGRRRFDMLSKGLASKGPVEDEAPSHLGKGAGDLGLSLAHARNHTDFTTPVQSRSVVLPPKRFPPATPKSKWSGNSASTSSGKGHRSSRVLDVLDTFEPIFRRATLNRILALPDLAGLSGRKKRCRSQEYHEEVEEDDPFVVETPKRQKIPRREPSRKISHMHTPDNILLSPLFASAETSSRHPVHSVLRCETRQGPRRDWDEEDAIDFSDFETRLPGYAYSPEGTTSILGFSPMAEGGDALSSPYDPSVNDQPSSRHDGSQSLLPHDKLVHLDAHGSQTFSSLPPSSEQPSSVSFQPDSQQYWSQRPAATFATPPRVSQDRIHSFPLDNLYEHEDPWHTIGVILGLSPVSPWSRAHALEGDDLDPVSLPHWTKRSSTLLATDRPQPPEQDQDDPLDIGGGELTLIAPDFSDCGTEDDLSYIRHLSPGSKLASSTHSKIASAPEFASSAIAECRTPSPRGGDLDIQEEPAVLSASKEVPFKVDIDNIGADSRDNPYLEEPENSPTKAQVGSSSPSRTRNSDIPGLTVSHEYLVPCASAFATSDPALDRKELGGELGAGSERLLGCSPTASETPVAKNQETSAQKEVLSSTAHSDHDLPGHLTSNLSSDVAFRQSDTRDLTTIPSPLLTNNEAVQACLEEINCVFQGPCLFPEDWDESEVDD</sequence>
<feature type="compositionally biased region" description="Polar residues" evidence="1">
    <location>
        <begin position="596"/>
        <end position="607"/>
    </location>
</feature>
<feature type="region of interest" description="Disordered" evidence="1">
    <location>
        <begin position="512"/>
        <end position="552"/>
    </location>
</feature>
<evidence type="ECO:0000313" key="2">
    <source>
        <dbReference type="EMBL" id="RDB26271.1"/>
    </source>
</evidence>
<evidence type="ECO:0000256" key="1">
    <source>
        <dbReference type="SAM" id="MobiDB-lite"/>
    </source>
</evidence>
<proteinExistence type="predicted"/>
<feature type="region of interest" description="Disordered" evidence="1">
    <location>
        <begin position="76"/>
        <end position="116"/>
    </location>
</feature>
<feature type="compositionally biased region" description="Basic and acidic residues" evidence="1">
    <location>
        <begin position="284"/>
        <end position="293"/>
    </location>
</feature>
<feature type="compositionally biased region" description="Basic and acidic residues" evidence="1">
    <location>
        <begin position="512"/>
        <end position="524"/>
    </location>
</feature>
<dbReference type="OrthoDB" id="3260134at2759"/>
<dbReference type="AlphaFoldDB" id="A0A369JVA5"/>
<feature type="region of interest" description="Disordered" evidence="1">
    <location>
        <begin position="259"/>
        <end position="293"/>
    </location>
</feature>
<reference evidence="2" key="1">
    <citation type="submission" date="2018-04" db="EMBL/GenBank/DDBJ databases">
        <title>Whole genome sequencing of Hypsizygus marmoreus.</title>
        <authorList>
            <person name="Choi I.-G."/>
            <person name="Min B."/>
            <person name="Kim J.-G."/>
            <person name="Kim S."/>
            <person name="Oh Y.-L."/>
            <person name="Kong W.-S."/>
            <person name="Park H."/>
            <person name="Jeong J."/>
            <person name="Song E.-S."/>
        </authorList>
    </citation>
    <scope>NUCLEOTIDE SEQUENCE [LARGE SCALE GENOMIC DNA]</scope>
    <source>
        <strain evidence="2">51987-8</strain>
    </source>
</reference>
<protein>
    <submittedName>
        <fullName evidence="2">Uncharacterized protein</fullName>
    </submittedName>
</protein>
<accession>A0A369JVA5</accession>
<feature type="region of interest" description="Disordered" evidence="1">
    <location>
        <begin position="587"/>
        <end position="607"/>
    </location>
</feature>
<organism evidence="2 3">
    <name type="scientific">Hypsizygus marmoreus</name>
    <name type="common">White beech mushroom</name>
    <name type="synonym">Agaricus marmoreus</name>
    <dbReference type="NCBI Taxonomy" id="39966"/>
    <lineage>
        <taxon>Eukaryota</taxon>
        <taxon>Fungi</taxon>
        <taxon>Dikarya</taxon>
        <taxon>Basidiomycota</taxon>
        <taxon>Agaricomycotina</taxon>
        <taxon>Agaricomycetes</taxon>
        <taxon>Agaricomycetidae</taxon>
        <taxon>Agaricales</taxon>
        <taxon>Tricholomatineae</taxon>
        <taxon>Lyophyllaceae</taxon>
        <taxon>Hypsizygus</taxon>
    </lineage>
</organism>
<feature type="compositionally biased region" description="Polar residues" evidence="1">
    <location>
        <begin position="531"/>
        <end position="546"/>
    </location>
</feature>
<keyword evidence="3" id="KW-1185">Reference proteome</keyword>
<dbReference type="EMBL" id="LUEZ02000040">
    <property type="protein sequence ID" value="RDB26271.1"/>
    <property type="molecule type" value="Genomic_DNA"/>
</dbReference>
<feature type="region of interest" description="Disordered" evidence="1">
    <location>
        <begin position="41"/>
        <end position="63"/>
    </location>
</feature>
<feature type="compositionally biased region" description="Polar residues" evidence="1">
    <location>
        <begin position="99"/>
        <end position="111"/>
    </location>
</feature>
<comment type="caution">
    <text evidence="2">The sequence shown here is derived from an EMBL/GenBank/DDBJ whole genome shotgun (WGS) entry which is preliminary data.</text>
</comment>
<feature type="region of interest" description="Disordered" evidence="1">
    <location>
        <begin position="307"/>
        <end position="332"/>
    </location>
</feature>
<feature type="compositionally biased region" description="Low complexity" evidence="1">
    <location>
        <begin position="310"/>
        <end position="327"/>
    </location>
</feature>
<evidence type="ECO:0000313" key="3">
    <source>
        <dbReference type="Proteomes" id="UP000076154"/>
    </source>
</evidence>
<gene>
    <name evidence="2" type="ORF">Hypma_006357</name>
</gene>